<evidence type="ECO:0000256" key="2">
    <source>
        <dbReference type="ARBA" id="ARBA00022801"/>
    </source>
</evidence>
<protein>
    <submittedName>
        <fullName evidence="4">Esterase</fullName>
    </submittedName>
</protein>
<keyword evidence="2" id="KW-0378">Hydrolase</keyword>
<evidence type="ECO:0000313" key="4">
    <source>
        <dbReference type="EMBL" id="GHH86865.1"/>
    </source>
</evidence>
<dbReference type="Proteomes" id="UP000603708">
    <property type="component" value="Unassembled WGS sequence"/>
</dbReference>
<reference evidence="4" key="2">
    <citation type="submission" date="2020-09" db="EMBL/GenBank/DDBJ databases">
        <authorList>
            <person name="Sun Q."/>
            <person name="Ohkuma M."/>
        </authorList>
    </citation>
    <scope>NUCLEOTIDE SEQUENCE</scope>
    <source>
        <strain evidence="4">JCM 5069</strain>
    </source>
</reference>
<comment type="similarity">
    <text evidence="1">Belongs to the AB hydrolase superfamily. AB hydrolase 2 family.</text>
</comment>
<keyword evidence="5" id="KW-1185">Reference proteome</keyword>
<name>A0A919GNC8_9ACTN</name>
<dbReference type="Pfam" id="PF02230">
    <property type="entry name" value="Abhydrolase_2"/>
    <property type="match status" value="1"/>
</dbReference>
<evidence type="ECO:0000256" key="1">
    <source>
        <dbReference type="ARBA" id="ARBA00006499"/>
    </source>
</evidence>
<proteinExistence type="inferred from homology"/>
<dbReference type="InterPro" id="IPR029058">
    <property type="entry name" value="AB_hydrolase_fold"/>
</dbReference>
<dbReference type="PANTHER" id="PTHR10655">
    <property type="entry name" value="LYSOPHOSPHOLIPASE-RELATED"/>
    <property type="match status" value="1"/>
</dbReference>
<sequence length="217" mass="23384">MSHSAAPSASVDGRAVLWSAPEAERAGRHLLVAMHGWSYDETHLFRITSPLHGELVVASLRAPFAEAGGYAWFPSRGNPIGNPRASLANAMAGAVLTWLDEQPAFSSVGLIGFSQGGAMALQLLRQEPSRFSYAVQLGGFVVDDSRPGDRVLADTRPPLFWGRGGLDGVIPRDAIARTDSWTRKHTDADIRVYPELGHDVAGREVDDLTAFVRARVA</sequence>
<gene>
    <name evidence="4" type="ORF">GCM10018793_60450</name>
</gene>
<reference evidence="4" key="1">
    <citation type="journal article" date="2014" name="Int. J. Syst. Evol. Microbiol.">
        <title>Complete genome sequence of Corynebacterium casei LMG S-19264T (=DSM 44701T), isolated from a smear-ripened cheese.</title>
        <authorList>
            <consortium name="US DOE Joint Genome Institute (JGI-PGF)"/>
            <person name="Walter F."/>
            <person name="Albersmeier A."/>
            <person name="Kalinowski J."/>
            <person name="Ruckert C."/>
        </authorList>
    </citation>
    <scope>NUCLEOTIDE SEQUENCE</scope>
    <source>
        <strain evidence="4">JCM 5069</strain>
    </source>
</reference>
<evidence type="ECO:0000259" key="3">
    <source>
        <dbReference type="Pfam" id="PF02230"/>
    </source>
</evidence>
<dbReference type="EMBL" id="BNCD01000024">
    <property type="protein sequence ID" value="GHH86865.1"/>
    <property type="molecule type" value="Genomic_DNA"/>
</dbReference>
<dbReference type="PANTHER" id="PTHR10655:SF17">
    <property type="entry name" value="LYSOPHOSPHOLIPASE-LIKE PROTEIN 1"/>
    <property type="match status" value="1"/>
</dbReference>
<dbReference type="InterPro" id="IPR003140">
    <property type="entry name" value="PLipase/COase/thioEstase"/>
</dbReference>
<dbReference type="Gene3D" id="3.40.50.1820">
    <property type="entry name" value="alpha/beta hydrolase"/>
    <property type="match status" value="1"/>
</dbReference>
<dbReference type="GO" id="GO:0016787">
    <property type="term" value="F:hydrolase activity"/>
    <property type="evidence" value="ECO:0007669"/>
    <property type="project" value="UniProtKB-KW"/>
</dbReference>
<dbReference type="SUPFAM" id="SSF53474">
    <property type="entry name" value="alpha/beta-Hydrolases"/>
    <property type="match status" value="1"/>
</dbReference>
<dbReference type="RefSeq" id="WP_229925058.1">
    <property type="nucleotide sequence ID" value="NZ_BNCD01000024.1"/>
</dbReference>
<organism evidence="4 5">
    <name type="scientific">Streptomyces sulfonofaciens</name>
    <dbReference type="NCBI Taxonomy" id="68272"/>
    <lineage>
        <taxon>Bacteria</taxon>
        <taxon>Bacillati</taxon>
        <taxon>Actinomycetota</taxon>
        <taxon>Actinomycetes</taxon>
        <taxon>Kitasatosporales</taxon>
        <taxon>Streptomycetaceae</taxon>
        <taxon>Streptomyces</taxon>
    </lineage>
</organism>
<dbReference type="InterPro" id="IPR050565">
    <property type="entry name" value="LYPA1-2/EST-like"/>
</dbReference>
<comment type="caution">
    <text evidence="4">The sequence shown here is derived from an EMBL/GenBank/DDBJ whole genome shotgun (WGS) entry which is preliminary data.</text>
</comment>
<feature type="domain" description="Phospholipase/carboxylesterase/thioesterase" evidence="3">
    <location>
        <begin position="103"/>
        <end position="213"/>
    </location>
</feature>
<dbReference type="AlphaFoldDB" id="A0A919GNC8"/>
<evidence type="ECO:0000313" key="5">
    <source>
        <dbReference type="Proteomes" id="UP000603708"/>
    </source>
</evidence>
<accession>A0A919GNC8</accession>